<comment type="caution">
    <text evidence="8">The sequence shown here is derived from an EMBL/GenBank/DDBJ whole genome shotgun (WGS) entry which is preliminary data.</text>
</comment>
<dbReference type="Proteomes" id="UP000292781">
    <property type="component" value="Unassembled WGS sequence"/>
</dbReference>
<gene>
    <name evidence="8" type="ORF">EYW49_02840</name>
</gene>
<evidence type="ECO:0000256" key="1">
    <source>
        <dbReference type="ARBA" id="ARBA00004651"/>
    </source>
</evidence>
<evidence type="ECO:0000256" key="6">
    <source>
        <dbReference type="SAM" id="MobiDB-lite"/>
    </source>
</evidence>
<evidence type="ECO:0000256" key="2">
    <source>
        <dbReference type="ARBA" id="ARBA00022475"/>
    </source>
</evidence>
<accession>A0A4Q9VWS8</accession>
<keyword evidence="2" id="KW-1003">Cell membrane</keyword>
<keyword evidence="3 7" id="KW-0812">Transmembrane</keyword>
<name>A0A4Q9VWS8_9HYPH</name>
<evidence type="ECO:0000256" key="7">
    <source>
        <dbReference type="SAM" id="Phobius"/>
    </source>
</evidence>
<dbReference type="EMBL" id="SJFN01000003">
    <property type="protein sequence ID" value="TBW40683.1"/>
    <property type="molecule type" value="Genomic_DNA"/>
</dbReference>
<dbReference type="OrthoDB" id="7284468at2"/>
<feature type="transmembrane region" description="Helical" evidence="7">
    <location>
        <begin position="241"/>
        <end position="259"/>
    </location>
</feature>
<feature type="transmembrane region" description="Helical" evidence="7">
    <location>
        <begin position="87"/>
        <end position="107"/>
    </location>
</feature>
<dbReference type="Pfam" id="PF02653">
    <property type="entry name" value="BPD_transp_2"/>
    <property type="match status" value="1"/>
</dbReference>
<reference evidence="8 9" key="1">
    <citation type="submission" date="2019-02" db="EMBL/GenBank/DDBJ databases">
        <title>Siculibacillus lacustris gen. nov., sp. nov., a new rosette-forming bacterium isolated from a freshwater crater lake (Lake St. Ana, Romania).</title>
        <authorList>
            <person name="Felfoldi T."/>
            <person name="Marton Z."/>
            <person name="Szabo A."/>
            <person name="Mentes A."/>
            <person name="Boka K."/>
            <person name="Marialigeti K."/>
            <person name="Mathe I."/>
            <person name="Koncz M."/>
            <person name="Schumann P."/>
            <person name="Toth E."/>
        </authorList>
    </citation>
    <scope>NUCLEOTIDE SEQUENCE [LARGE SCALE GENOMIC DNA]</scope>
    <source>
        <strain evidence="8 9">SA-279</strain>
    </source>
</reference>
<evidence type="ECO:0000256" key="3">
    <source>
        <dbReference type="ARBA" id="ARBA00022692"/>
    </source>
</evidence>
<keyword evidence="4 7" id="KW-1133">Transmembrane helix</keyword>
<proteinExistence type="predicted"/>
<dbReference type="AlphaFoldDB" id="A0A4Q9VWS8"/>
<feature type="transmembrane region" description="Helical" evidence="7">
    <location>
        <begin position="147"/>
        <end position="166"/>
    </location>
</feature>
<dbReference type="PANTHER" id="PTHR32196">
    <property type="entry name" value="ABC TRANSPORTER PERMEASE PROTEIN YPHD-RELATED-RELATED"/>
    <property type="match status" value="1"/>
</dbReference>
<evidence type="ECO:0000256" key="5">
    <source>
        <dbReference type="ARBA" id="ARBA00023136"/>
    </source>
</evidence>
<protein>
    <submittedName>
        <fullName evidence="8">ABC transporter permease</fullName>
    </submittedName>
</protein>
<feature type="transmembrane region" description="Helical" evidence="7">
    <location>
        <begin position="33"/>
        <end position="53"/>
    </location>
</feature>
<keyword evidence="9" id="KW-1185">Reference proteome</keyword>
<dbReference type="CDD" id="cd06579">
    <property type="entry name" value="TM_PBP1_transp_AraH_like"/>
    <property type="match status" value="1"/>
</dbReference>
<evidence type="ECO:0000313" key="8">
    <source>
        <dbReference type="EMBL" id="TBW40683.1"/>
    </source>
</evidence>
<dbReference type="InterPro" id="IPR001851">
    <property type="entry name" value="ABC_transp_permease"/>
</dbReference>
<feature type="region of interest" description="Disordered" evidence="6">
    <location>
        <begin position="1"/>
        <end position="24"/>
    </location>
</feature>
<dbReference type="PANTHER" id="PTHR32196:SF72">
    <property type="entry name" value="RIBOSE IMPORT PERMEASE PROTEIN RBSC"/>
    <property type="match status" value="1"/>
</dbReference>
<evidence type="ECO:0000256" key="4">
    <source>
        <dbReference type="ARBA" id="ARBA00022989"/>
    </source>
</evidence>
<keyword evidence="5 7" id="KW-0472">Membrane</keyword>
<dbReference type="GO" id="GO:0005886">
    <property type="term" value="C:plasma membrane"/>
    <property type="evidence" value="ECO:0007669"/>
    <property type="project" value="UniProtKB-SubCell"/>
</dbReference>
<feature type="transmembrane region" description="Helical" evidence="7">
    <location>
        <begin position="186"/>
        <end position="211"/>
    </location>
</feature>
<sequence length="345" mass="35979">MPPASREPTPMPDPSGPDAPRPSRTRRFELKTWGPFIALGILVILGTLVNPVFLTPNNLVNVLTRTAFTGIIAIGATFVITTGGIDLSVGSLAAFIAGVMIMVMNALQPAGMAPLSVVAIGMVAALALGVGAGLINGLLVTKGRIEPFIVTLGTMGIFRSLVTYLANGGTLSLNMGTRGFYRPVYYGDLFGVTYPILVYALVATVGAVVLYRTRYGRYVTATGSNEEVARYSAIKVDRIKLAAYALQGACVALAVVLYVPRLGSASATTGLLWELEAIAAVIIGGTILKGGAGRIWGTVAGAIMLALIDNILNLTGAISVYLNAAIQGCIIIIAVLVQRDAKGRR</sequence>
<dbReference type="GO" id="GO:0022857">
    <property type="term" value="F:transmembrane transporter activity"/>
    <property type="evidence" value="ECO:0007669"/>
    <property type="project" value="InterPro"/>
</dbReference>
<organism evidence="8 9">
    <name type="scientific">Siculibacillus lacustris</name>
    <dbReference type="NCBI Taxonomy" id="1549641"/>
    <lineage>
        <taxon>Bacteria</taxon>
        <taxon>Pseudomonadati</taxon>
        <taxon>Pseudomonadota</taxon>
        <taxon>Alphaproteobacteria</taxon>
        <taxon>Hyphomicrobiales</taxon>
        <taxon>Ancalomicrobiaceae</taxon>
        <taxon>Siculibacillus</taxon>
    </lineage>
</organism>
<feature type="transmembrane region" description="Helical" evidence="7">
    <location>
        <begin position="113"/>
        <end position="135"/>
    </location>
</feature>
<comment type="subcellular location">
    <subcellularLocation>
        <location evidence="1">Cell membrane</location>
        <topology evidence="1">Multi-pass membrane protein</topology>
    </subcellularLocation>
</comment>
<feature type="compositionally biased region" description="Pro residues" evidence="6">
    <location>
        <begin position="1"/>
        <end position="20"/>
    </location>
</feature>
<evidence type="ECO:0000313" key="9">
    <source>
        <dbReference type="Proteomes" id="UP000292781"/>
    </source>
</evidence>
<feature type="transmembrane region" description="Helical" evidence="7">
    <location>
        <begin position="318"/>
        <end position="337"/>
    </location>
</feature>